<proteinExistence type="predicted"/>
<evidence type="ECO:0000313" key="3">
    <source>
        <dbReference type="RefSeq" id="XP_022642950.1"/>
    </source>
</evidence>
<accession>A0A3Q0FFW8</accession>
<sequence length="180" mass="20805">MDFFCMKSMKVAYLADIGNPNTVIIFYLSGIVACETLLWILIAQLFWFFLVNFLVLLILKFLFSHFLIQLLLPYFNRITQLLPGTPPNSSDMPNTEQQQHDSQVLSGFMEFFEGQRRNDTIAASDYQSLLFVLGDCKESHDIYSFIWLLTRNEESIVFQVFGSYSKVCIISGLVWFHGIV</sequence>
<reference evidence="2" key="1">
    <citation type="journal article" date="2014" name="Nat. Commun.">
        <title>Genome sequence of mungbean and insights into evolution within Vigna species.</title>
        <authorList>
            <person name="Kang Y.J."/>
            <person name="Kim S.K."/>
            <person name="Kim M.Y."/>
            <person name="Lestari P."/>
            <person name="Kim K.H."/>
            <person name="Ha B.K."/>
            <person name="Jun T.H."/>
            <person name="Hwang W.J."/>
            <person name="Lee T."/>
            <person name="Lee J."/>
            <person name="Shim S."/>
            <person name="Yoon M.Y."/>
            <person name="Jang Y.E."/>
            <person name="Han K.S."/>
            <person name="Taeprayoon P."/>
            <person name="Yoon N."/>
            <person name="Somta P."/>
            <person name="Tanya P."/>
            <person name="Kim K.S."/>
            <person name="Gwag J.G."/>
            <person name="Moon J.K."/>
            <person name="Lee Y.H."/>
            <person name="Park B.S."/>
            <person name="Bombarely A."/>
            <person name="Doyle J.J."/>
            <person name="Jackson S.A."/>
            <person name="Schafleitner R."/>
            <person name="Srinives P."/>
            <person name="Varshney R.K."/>
            <person name="Lee S.H."/>
        </authorList>
    </citation>
    <scope>NUCLEOTIDE SEQUENCE [LARGE SCALE GENOMIC DNA]</scope>
    <source>
        <strain evidence="2">cv. VC1973A</strain>
    </source>
</reference>
<keyword evidence="2" id="KW-1185">Reference proteome</keyword>
<dbReference type="RefSeq" id="XP_022642950.1">
    <property type="nucleotide sequence ID" value="XM_022787229.1"/>
</dbReference>
<keyword evidence="1" id="KW-1133">Transmembrane helix</keyword>
<gene>
    <name evidence="3" type="primary">LOC106775561</name>
</gene>
<dbReference type="Proteomes" id="UP000087766">
    <property type="component" value="Chromosome 10"/>
</dbReference>
<dbReference type="GeneID" id="106775561"/>
<dbReference type="STRING" id="3916.A0A3Q0FFW8"/>
<keyword evidence="1" id="KW-0812">Transmembrane</keyword>
<protein>
    <submittedName>
        <fullName evidence="3">Uncharacterized protein LOC106775561</fullName>
    </submittedName>
</protein>
<feature type="transmembrane region" description="Helical" evidence="1">
    <location>
        <begin position="48"/>
        <end position="72"/>
    </location>
</feature>
<keyword evidence="1" id="KW-0472">Membrane</keyword>
<dbReference type="OrthoDB" id="1423242at2759"/>
<evidence type="ECO:0000256" key="1">
    <source>
        <dbReference type="SAM" id="Phobius"/>
    </source>
</evidence>
<organism evidence="2 3">
    <name type="scientific">Vigna radiata var. radiata</name>
    <name type="common">Mung bean</name>
    <name type="synonym">Phaseolus aureus</name>
    <dbReference type="NCBI Taxonomy" id="3916"/>
    <lineage>
        <taxon>Eukaryota</taxon>
        <taxon>Viridiplantae</taxon>
        <taxon>Streptophyta</taxon>
        <taxon>Embryophyta</taxon>
        <taxon>Tracheophyta</taxon>
        <taxon>Spermatophyta</taxon>
        <taxon>Magnoliopsida</taxon>
        <taxon>eudicotyledons</taxon>
        <taxon>Gunneridae</taxon>
        <taxon>Pentapetalae</taxon>
        <taxon>rosids</taxon>
        <taxon>fabids</taxon>
        <taxon>Fabales</taxon>
        <taxon>Fabaceae</taxon>
        <taxon>Papilionoideae</taxon>
        <taxon>50 kb inversion clade</taxon>
        <taxon>NPAAA clade</taxon>
        <taxon>indigoferoid/millettioid clade</taxon>
        <taxon>Phaseoleae</taxon>
        <taxon>Vigna</taxon>
    </lineage>
</organism>
<evidence type="ECO:0000313" key="2">
    <source>
        <dbReference type="Proteomes" id="UP000087766"/>
    </source>
</evidence>
<reference evidence="3" key="2">
    <citation type="submission" date="2025-08" db="UniProtKB">
        <authorList>
            <consortium name="RefSeq"/>
        </authorList>
    </citation>
    <scope>IDENTIFICATION</scope>
    <source>
        <tissue evidence="3">Leaf</tissue>
    </source>
</reference>
<dbReference type="KEGG" id="vra:106775561"/>
<dbReference type="PROSITE" id="PS51257">
    <property type="entry name" value="PROKAR_LIPOPROTEIN"/>
    <property type="match status" value="1"/>
</dbReference>
<dbReference type="AlphaFoldDB" id="A0A3Q0FFW8"/>
<feature type="transmembrane region" description="Helical" evidence="1">
    <location>
        <begin position="21"/>
        <end position="42"/>
    </location>
</feature>
<name>A0A3Q0FFW8_VIGRR</name>